<dbReference type="Pfam" id="PF02492">
    <property type="entry name" value="cobW"/>
    <property type="match status" value="1"/>
</dbReference>
<comment type="caution">
    <text evidence="9">The sequence shown here is derived from an EMBL/GenBank/DDBJ whole genome shotgun (WGS) entry which is preliminary data.</text>
</comment>
<dbReference type="STRING" id="297318.BK138_07660"/>
<dbReference type="SUPFAM" id="SSF90002">
    <property type="entry name" value="Hypothetical protein YjiA, C-terminal domain"/>
    <property type="match status" value="1"/>
</dbReference>
<dbReference type="InterPro" id="IPR027417">
    <property type="entry name" value="P-loop_NTPase"/>
</dbReference>
<evidence type="ECO:0000256" key="6">
    <source>
        <dbReference type="SAM" id="MobiDB-lite"/>
    </source>
</evidence>
<dbReference type="InterPro" id="IPR011629">
    <property type="entry name" value="CobW-like_C"/>
</dbReference>
<dbReference type="RefSeq" id="WP_076167951.1">
    <property type="nucleotide sequence ID" value="NZ_MRTP01000001.1"/>
</dbReference>
<evidence type="ECO:0000256" key="1">
    <source>
        <dbReference type="ARBA" id="ARBA00022741"/>
    </source>
</evidence>
<gene>
    <name evidence="9" type="ORF">BK138_07660</name>
</gene>
<name>A0A1R1F2Q3_9BACL</name>
<feature type="domain" description="CobW/HypB/UreG nucleotide-binding" evidence="7">
    <location>
        <begin position="6"/>
        <end position="180"/>
    </location>
</feature>
<protein>
    <submittedName>
        <fullName evidence="9">Cobalamin biosynthesis protein CobW</fullName>
    </submittedName>
</protein>
<sequence length="361" mass="40110">MSQTTPIYILSGFLGSGKTTLLQQLIDHWQGEGLLPAVIMNEVGDVNLDGLQVQEQVPMTEMLSGCICCSIRGDLSGEIAGLIQREAPDVIVVEATGIANPMEILEGVSEAALYLPIDLRGIMTVVDSAHLLELYNVQKGKTYRLMQEQIRCASALILNKMDRVTEDEEGLLQSIVERWNGYAGVWKAVRCRVDIPALLDALGGVKADWTRAADNESKQAAGELVPQNGREQKAEPHGESQPLHHPHHAHKSHHHESHAHESHDHVMVYTHYFKGPVESMAFERLIANLPRDVYRAKGVLTFSDTASRFLFQYAFRESDFMKITPQGNVPDVAVFIGEHFSRSELEQALLSLEQSGLRETD</sequence>
<dbReference type="CDD" id="cd03112">
    <property type="entry name" value="CobW-like"/>
    <property type="match status" value="1"/>
</dbReference>
<keyword evidence="10" id="KW-1185">Reference proteome</keyword>
<evidence type="ECO:0000259" key="7">
    <source>
        <dbReference type="Pfam" id="PF02492"/>
    </source>
</evidence>
<dbReference type="InterPro" id="IPR003495">
    <property type="entry name" value="CobW/HypB/UreG_nucleotide-bd"/>
</dbReference>
<dbReference type="GO" id="GO:0005737">
    <property type="term" value="C:cytoplasm"/>
    <property type="evidence" value="ECO:0007669"/>
    <property type="project" value="TreeGrafter"/>
</dbReference>
<dbReference type="GO" id="GO:0016787">
    <property type="term" value="F:hydrolase activity"/>
    <property type="evidence" value="ECO:0007669"/>
    <property type="project" value="UniProtKB-KW"/>
</dbReference>
<dbReference type="EMBL" id="MRTP01000001">
    <property type="protein sequence ID" value="OMF58389.1"/>
    <property type="molecule type" value="Genomic_DNA"/>
</dbReference>
<evidence type="ECO:0000256" key="4">
    <source>
        <dbReference type="ARBA" id="ARBA00034320"/>
    </source>
</evidence>
<evidence type="ECO:0000313" key="10">
    <source>
        <dbReference type="Proteomes" id="UP000187172"/>
    </source>
</evidence>
<feature type="domain" description="CobW C-terminal" evidence="8">
    <location>
        <begin position="272"/>
        <end position="351"/>
    </location>
</feature>
<dbReference type="AlphaFoldDB" id="A0A1R1F2Q3"/>
<feature type="region of interest" description="Disordered" evidence="6">
    <location>
        <begin position="216"/>
        <end position="261"/>
    </location>
</feature>
<evidence type="ECO:0000259" key="8">
    <source>
        <dbReference type="Pfam" id="PF07683"/>
    </source>
</evidence>
<comment type="catalytic activity">
    <reaction evidence="5">
        <text>GTP + H2O = GDP + phosphate + H(+)</text>
        <dbReference type="Rhea" id="RHEA:19669"/>
        <dbReference type="ChEBI" id="CHEBI:15377"/>
        <dbReference type="ChEBI" id="CHEBI:15378"/>
        <dbReference type="ChEBI" id="CHEBI:37565"/>
        <dbReference type="ChEBI" id="CHEBI:43474"/>
        <dbReference type="ChEBI" id="CHEBI:58189"/>
    </reaction>
    <physiologicalReaction direction="left-to-right" evidence="5">
        <dbReference type="Rhea" id="RHEA:19670"/>
    </physiologicalReaction>
</comment>
<accession>A0A1R1F2Q3</accession>
<keyword evidence="3" id="KW-0143">Chaperone</keyword>
<dbReference type="GO" id="GO:0000166">
    <property type="term" value="F:nucleotide binding"/>
    <property type="evidence" value="ECO:0007669"/>
    <property type="project" value="UniProtKB-KW"/>
</dbReference>
<dbReference type="Pfam" id="PF07683">
    <property type="entry name" value="CobW_C"/>
    <property type="match status" value="1"/>
</dbReference>
<dbReference type="Proteomes" id="UP000187172">
    <property type="component" value="Unassembled WGS sequence"/>
</dbReference>
<evidence type="ECO:0000256" key="3">
    <source>
        <dbReference type="ARBA" id="ARBA00023186"/>
    </source>
</evidence>
<keyword evidence="1" id="KW-0547">Nucleotide-binding</keyword>
<organism evidence="9 10">
    <name type="scientific">Paenibacillus rhizosphaerae</name>
    <dbReference type="NCBI Taxonomy" id="297318"/>
    <lineage>
        <taxon>Bacteria</taxon>
        <taxon>Bacillati</taxon>
        <taxon>Bacillota</taxon>
        <taxon>Bacilli</taxon>
        <taxon>Bacillales</taxon>
        <taxon>Paenibacillaceae</taxon>
        <taxon>Paenibacillus</taxon>
    </lineage>
</organism>
<comment type="similarity">
    <text evidence="4">Belongs to the SIMIBI class G3E GTPase family. ZNG1 subfamily.</text>
</comment>
<evidence type="ECO:0000256" key="2">
    <source>
        <dbReference type="ARBA" id="ARBA00022801"/>
    </source>
</evidence>
<dbReference type="InterPro" id="IPR051316">
    <property type="entry name" value="Zinc-reg_GTPase_activator"/>
</dbReference>
<dbReference type="Gene3D" id="3.30.1220.10">
    <property type="entry name" value="CobW-like, C-terminal domain"/>
    <property type="match status" value="1"/>
</dbReference>
<dbReference type="PANTHER" id="PTHR13748">
    <property type="entry name" value="COBW-RELATED"/>
    <property type="match status" value="1"/>
</dbReference>
<proteinExistence type="inferred from homology"/>
<reference evidence="9 10" key="1">
    <citation type="submission" date="2016-11" db="EMBL/GenBank/DDBJ databases">
        <title>Paenibacillus species isolates.</title>
        <authorList>
            <person name="Beno S.M."/>
        </authorList>
    </citation>
    <scope>NUCLEOTIDE SEQUENCE [LARGE SCALE GENOMIC DNA]</scope>
    <source>
        <strain evidence="9 10">FSL R5-0378</strain>
    </source>
</reference>
<dbReference type="SUPFAM" id="SSF52540">
    <property type="entry name" value="P-loop containing nucleoside triphosphate hydrolases"/>
    <property type="match status" value="1"/>
</dbReference>
<dbReference type="PANTHER" id="PTHR13748:SF62">
    <property type="entry name" value="COBW DOMAIN-CONTAINING PROTEIN"/>
    <property type="match status" value="1"/>
</dbReference>
<dbReference type="Gene3D" id="3.40.50.300">
    <property type="entry name" value="P-loop containing nucleotide triphosphate hydrolases"/>
    <property type="match status" value="1"/>
</dbReference>
<dbReference type="InterPro" id="IPR036627">
    <property type="entry name" value="CobW-likC_sf"/>
</dbReference>
<keyword evidence="2" id="KW-0378">Hydrolase</keyword>
<feature type="compositionally biased region" description="Basic residues" evidence="6">
    <location>
        <begin position="244"/>
        <end position="257"/>
    </location>
</feature>
<evidence type="ECO:0000313" key="9">
    <source>
        <dbReference type="EMBL" id="OMF58389.1"/>
    </source>
</evidence>
<evidence type="ECO:0000256" key="5">
    <source>
        <dbReference type="ARBA" id="ARBA00049117"/>
    </source>
</evidence>